<dbReference type="InterPro" id="IPR005821">
    <property type="entry name" value="Ion_trans_dom"/>
</dbReference>
<reference evidence="7" key="1">
    <citation type="submission" date="2025-08" db="UniProtKB">
        <authorList>
            <consortium name="Ensembl"/>
        </authorList>
    </citation>
    <scope>IDENTIFICATION</scope>
</reference>
<accession>A0A8C8ZCM1</accession>
<evidence type="ECO:0000256" key="1">
    <source>
        <dbReference type="ARBA" id="ARBA00004141"/>
    </source>
</evidence>
<feature type="transmembrane region" description="Helical" evidence="5">
    <location>
        <begin position="116"/>
        <end position="137"/>
    </location>
</feature>
<sequence>MTDNQKPWWQQSSDTDYVRHGGVQEDRMGSGGAVTALMGPLSPTEDHSREGPALSQDAWDLQECITGLYIKHLLRHPAFQLLLALLLVINAITIALRTNFSLHQKHYELFSTIDDIVLTILICEVLLGWLNGFWIFWKDGWNILNFLIIFILLLGFFINELNVISINYTLRALRLVHVCMAVEPLARIIRVILQSVPDMANIMALLLFFMLVFSVFGVTLFGAFVPKHFQNMQVALYTLFICITQDGWVDIYSDFLMEKRDHAMEYGVAIYFTIFITLGAFIGVNLLIVVVTTNLEQMMKAGEQGKRKQIQFSEDGSNQLPLVHCVVARSEKSGLRQEPFVGGPLCNLSENTLDNFCLVLEAIQENLTKYKEIRDELNMILEEVRSIRFNQEQEEELLHRHVSETMSIQSKSSMDIREVTNQQDLLTALANRDKVQSSTNMLLNKHKNSS</sequence>
<evidence type="ECO:0000256" key="5">
    <source>
        <dbReference type="SAM" id="Phobius"/>
    </source>
</evidence>
<comment type="subcellular location">
    <subcellularLocation>
        <location evidence="1">Membrane</location>
        <topology evidence="1">Multi-pass membrane protein</topology>
    </subcellularLocation>
</comment>
<dbReference type="AlphaFoldDB" id="A0A8C8ZCM1"/>
<dbReference type="GO" id="GO:0051649">
    <property type="term" value="P:establishment of localization in cell"/>
    <property type="evidence" value="ECO:0007669"/>
    <property type="project" value="Ensembl"/>
</dbReference>
<evidence type="ECO:0000256" key="3">
    <source>
        <dbReference type="ARBA" id="ARBA00022989"/>
    </source>
</evidence>
<reference evidence="7" key="2">
    <citation type="submission" date="2025-09" db="UniProtKB">
        <authorList>
            <consortium name="Ensembl"/>
        </authorList>
    </citation>
    <scope>IDENTIFICATION</scope>
</reference>
<keyword evidence="3 5" id="KW-1133">Transmembrane helix</keyword>
<evidence type="ECO:0000256" key="4">
    <source>
        <dbReference type="ARBA" id="ARBA00023136"/>
    </source>
</evidence>
<name>A0A8C8ZCM1_PROSS</name>
<feature type="domain" description="Ion transport" evidence="6">
    <location>
        <begin position="76"/>
        <end position="300"/>
    </location>
</feature>
<dbReference type="GO" id="GO:0030317">
    <property type="term" value="P:flagellated sperm motility"/>
    <property type="evidence" value="ECO:0007669"/>
    <property type="project" value="Ensembl"/>
</dbReference>
<evidence type="ECO:0000313" key="7">
    <source>
        <dbReference type="Ensembl" id="ENSPSMP00000016827.1"/>
    </source>
</evidence>
<dbReference type="GeneTree" id="ENSGT00940000161879"/>
<dbReference type="GO" id="GO:0005245">
    <property type="term" value="F:voltage-gated calcium channel activity"/>
    <property type="evidence" value="ECO:0007669"/>
    <property type="project" value="Ensembl"/>
</dbReference>
<dbReference type="GO" id="GO:0036128">
    <property type="term" value="C:CatSper complex"/>
    <property type="evidence" value="ECO:0007669"/>
    <property type="project" value="Ensembl"/>
</dbReference>
<dbReference type="Proteomes" id="UP000694414">
    <property type="component" value="Unplaced"/>
</dbReference>
<dbReference type="PANTHER" id="PTHR47077:SF1">
    <property type="entry name" value="CATION CHANNEL SPERM-ASSOCIATED PROTEIN 4"/>
    <property type="match status" value="1"/>
</dbReference>
<feature type="transmembrane region" description="Helical" evidence="5">
    <location>
        <begin position="269"/>
        <end position="291"/>
    </location>
</feature>
<keyword evidence="8" id="KW-1185">Reference proteome</keyword>
<dbReference type="InterPro" id="IPR028744">
    <property type="entry name" value="CatSper4"/>
</dbReference>
<keyword evidence="4 5" id="KW-0472">Membrane</keyword>
<dbReference type="Gene3D" id="1.20.120.350">
    <property type="entry name" value="Voltage-gated potassium channels. Chain C"/>
    <property type="match status" value="1"/>
</dbReference>
<evidence type="ECO:0000256" key="2">
    <source>
        <dbReference type="ARBA" id="ARBA00022692"/>
    </source>
</evidence>
<dbReference type="GO" id="GO:0005227">
    <property type="term" value="F:calcium-activated cation channel activity"/>
    <property type="evidence" value="ECO:0007669"/>
    <property type="project" value="InterPro"/>
</dbReference>
<proteinExistence type="predicted"/>
<evidence type="ECO:0000313" key="8">
    <source>
        <dbReference type="Proteomes" id="UP000694414"/>
    </source>
</evidence>
<dbReference type="GO" id="GO:0006814">
    <property type="term" value="P:sodium ion transport"/>
    <property type="evidence" value="ECO:0007669"/>
    <property type="project" value="Ensembl"/>
</dbReference>
<keyword evidence="2 5" id="KW-0812">Transmembrane</keyword>
<feature type="transmembrane region" description="Helical" evidence="5">
    <location>
        <begin position="232"/>
        <end position="249"/>
    </location>
</feature>
<dbReference type="GO" id="GO:0097228">
    <property type="term" value="C:sperm principal piece"/>
    <property type="evidence" value="ECO:0007669"/>
    <property type="project" value="Ensembl"/>
</dbReference>
<dbReference type="Pfam" id="PF00520">
    <property type="entry name" value="Ion_trans"/>
    <property type="match status" value="1"/>
</dbReference>
<feature type="transmembrane region" description="Helical" evidence="5">
    <location>
        <begin position="78"/>
        <end position="96"/>
    </location>
</feature>
<dbReference type="Ensembl" id="ENSPSMT00000019565.1">
    <property type="protein sequence ID" value="ENSPSMP00000016827.1"/>
    <property type="gene ID" value="ENSPSMG00000012015.1"/>
</dbReference>
<dbReference type="InterPro" id="IPR027359">
    <property type="entry name" value="Volt_channel_dom_sf"/>
</dbReference>
<dbReference type="SUPFAM" id="SSF81324">
    <property type="entry name" value="Voltage-gated potassium channels"/>
    <property type="match status" value="1"/>
</dbReference>
<dbReference type="GO" id="GO:0048240">
    <property type="term" value="P:sperm capacitation"/>
    <property type="evidence" value="ECO:0007669"/>
    <property type="project" value="Ensembl"/>
</dbReference>
<gene>
    <name evidence="7" type="primary">CATSPER4</name>
</gene>
<dbReference type="GO" id="GO:0001669">
    <property type="term" value="C:acrosomal vesicle"/>
    <property type="evidence" value="ECO:0007669"/>
    <property type="project" value="Ensembl"/>
</dbReference>
<dbReference type="PANTHER" id="PTHR47077">
    <property type="entry name" value="ION_TRANS DOMAIN-CONTAINING PROTEIN"/>
    <property type="match status" value="1"/>
</dbReference>
<dbReference type="Gene3D" id="1.10.287.70">
    <property type="match status" value="1"/>
</dbReference>
<evidence type="ECO:0000259" key="6">
    <source>
        <dbReference type="Pfam" id="PF00520"/>
    </source>
</evidence>
<feature type="transmembrane region" description="Helical" evidence="5">
    <location>
        <begin position="199"/>
        <end position="225"/>
    </location>
</feature>
<feature type="transmembrane region" description="Helical" evidence="5">
    <location>
        <begin position="143"/>
        <end position="163"/>
    </location>
</feature>
<organism evidence="7 8">
    <name type="scientific">Prolemur simus</name>
    <name type="common">Greater bamboo lemur</name>
    <name type="synonym">Hapalemur simus</name>
    <dbReference type="NCBI Taxonomy" id="1328070"/>
    <lineage>
        <taxon>Eukaryota</taxon>
        <taxon>Metazoa</taxon>
        <taxon>Chordata</taxon>
        <taxon>Craniata</taxon>
        <taxon>Vertebrata</taxon>
        <taxon>Euteleostomi</taxon>
        <taxon>Mammalia</taxon>
        <taxon>Eutheria</taxon>
        <taxon>Euarchontoglires</taxon>
        <taxon>Primates</taxon>
        <taxon>Strepsirrhini</taxon>
        <taxon>Lemuriformes</taxon>
        <taxon>Lemuridae</taxon>
        <taxon>Prolemur</taxon>
    </lineage>
</organism>
<protein>
    <submittedName>
        <fullName evidence="7">Cation channel sperm associated 4</fullName>
    </submittedName>
</protein>